<keyword evidence="4" id="KW-1185">Reference proteome</keyword>
<name>A0A9X4KP21_9BACL</name>
<dbReference type="Gene3D" id="1.50.10.100">
    <property type="entry name" value="Chondroitin AC/alginate lyase"/>
    <property type="match status" value="1"/>
</dbReference>
<dbReference type="Gene3D" id="2.70.98.70">
    <property type="match status" value="1"/>
</dbReference>
<dbReference type="InterPro" id="IPR038179">
    <property type="entry name" value="NigD-like_N_sf"/>
</dbReference>
<dbReference type="EMBL" id="JAPDHZ010000008">
    <property type="protein sequence ID" value="MDG0794949.1"/>
    <property type="molecule type" value="Genomic_DNA"/>
</dbReference>
<dbReference type="PANTHER" id="PTHR38045">
    <property type="entry name" value="CHROMOSOME 1, WHOLE GENOME SHOTGUN SEQUENCE"/>
    <property type="match status" value="1"/>
</dbReference>
<feature type="domain" description="F5/8 type C" evidence="2">
    <location>
        <begin position="1271"/>
        <end position="1349"/>
    </location>
</feature>
<feature type="chain" id="PRO_5040784267" evidence="1">
    <location>
        <begin position="30"/>
        <end position="1375"/>
    </location>
</feature>
<comment type="caution">
    <text evidence="3">The sequence shown here is derived from an EMBL/GenBank/DDBJ whole genome shotgun (WGS) entry which is preliminary data.</text>
</comment>
<dbReference type="Gene3D" id="2.60.40.10">
    <property type="entry name" value="Immunoglobulins"/>
    <property type="match status" value="3"/>
</dbReference>
<evidence type="ECO:0000313" key="3">
    <source>
        <dbReference type="EMBL" id="MDG0794949.1"/>
    </source>
</evidence>
<dbReference type="SUPFAM" id="SSF49785">
    <property type="entry name" value="Galactose-binding domain-like"/>
    <property type="match status" value="1"/>
</dbReference>
<dbReference type="Gene3D" id="2.60.120.260">
    <property type="entry name" value="Galactose-binding domain-like"/>
    <property type="match status" value="1"/>
</dbReference>
<accession>A0A9X4KP21</accession>
<dbReference type="InterPro" id="IPR000421">
    <property type="entry name" value="FA58C"/>
</dbReference>
<dbReference type="Proteomes" id="UP001153387">
    <property type="component" value="Unassembled WGS sequence"/>
</dbReference>
<proteinExistence type="predicted"/>
<dbReference type="SUPFAM" id="SSF48230">
    <property type="entry name" value="Chondroitin AC/alginate lyase"/>
    <property type="match status" value="1"/>
</dbReference>
<dbReference type="SUPFAM" id="SSF49464">
    <property type="entry name" value="Carboxypeptidase regulatory domain-like"/>
    <property type="match status" value="1"/>
</dbReference>
<dbReference type="InterPro" id="IPR008979">
    <property type="entry name" value="Galactose-bd-like_sf"/>
</dbReference>
<dbReference type="Pfam" id="PF18675">
    <property type="entry name" value="HepII_C"/>
    <property type="match status" value="1"/>
</dbReference>
<dbReference type="InterPro" id="IPR012854">
    <property type="entry name" value="Cu_amine_oxidase-like_N"/>
</dbReference>
<dbReference type="RefSeq" id="WP_277568662.1">
    <property type="nucleotide sequence ID" value="NZ_JAPDHZ010000008.1"/>
</dbReference>
<dbReference type="InterPro" id="IPR008969">
    <property type="entry name" value="CarboxyPept-like_regulatory"/>
</dbReference>
<dbReference type="InterPro" id="IPR040925">
    <property type="entry name" value="HepII_C"/>
</dbReference>
<dbReference type="PROSITE" id="PS50022">
    <property type="entry name" value="FA58C_3"/>
    <property type="match status" value="1"/>
</dbReference>
<dbReference type="Gene3D" id="2.40.50.500">
    <property type="entry name" value="NigD-like N-terminal OB domain"/>
    <property type="match status" value="1"/>
</dbReference>
<feature type="signal peptide" evidence="1">
    <location>
        <begin position="1"/>
        <end position="29"/>
    </location>
</feature>
<evidence type="ECO:0000256" key="1">
    <source>
        <dbReference type="SAM" id="SignalP"/>
    </source>
</evidence>
<gene>
    <name evidence="3" type="ORF">OMP38_32070</name>
</gene>
<evidence type="ECO:0000313" key="4">
    <source>
        <dbReference type="Proteomes" id="UP001153387"/>
    </source>
</evidence>
<dbReference type="PANTHER" id="PTHR38045:SF1">
    <property type="entry name" value="HEPARINASE II_III-LIKE PROTEIN"/>
    <property type="match status" value="1"/>
</dbReference>
<dbReference type="InterPro" id="IPR008929">
    <property type="entry name" value="Chondroitin_lyas"/>
</dbReference>
<protein>
    <submittedName>
        <fullName evidence="3">Stalk domain-containing protein</fullName>
    </submittedName>
</protein>
<reference evidence="3 4" key="1">
    <citation type="submission" date="2022-10" db="EMBL/GenBank/DDBJ databases">
        <title>Comparative genomic analysis of Cohnella hashimotonis sp. nov., isolated from the International Space Station.</title>
        <authorList>
            <person name="Simpson A."/>
            <person name="Venkateswaran K."/>
        </authorList>
    </citation>
    <scope>NUCLEOTIDE SEQUENCE [LARGE SCALE GENOMIC DNA]</scope>
    <source>
        <strain evidence="3 4">DSM 18997</strain>
    </source>
</reference>
<dbReference type="Gene3D" id="2.60.40.2750">
    <property type="match status" value="1"/>
</dbReference>
<organism evidence="3 4">
    <name type="scientific">Cohnella ginsengisoli</name>
    <dbReference type="NCBI Taxonomy" id="425004"/>
    <lineage>
        <taxon>Bacteria</taxon>
        <taxon>Bacillati</taxon>
        <taxon>Bacillota</taxon>
        <taxon>Bacilli</taxon>
        <taxon>Bacillales</taxon>
        <taxon>Paenibacillaceae</taxon>
        <taxon>Cohnella</taxon>
    </lineage>
</organism>
<evidence type="ECO:0000259" key="2">
    <source>
        <dbReference type="PROSITE" id="PS50022"/>
    </source>
</evidence>
<dbReference type="Gene3D" id="3.30.457.10">
    <property type="entry name" value="Copper amine oxidase-like, N-terminal domain"/>
    <property type="match status" value="1"/>
</dbReference>
<dbReference type="SUPFAM" id="SSF55383">
    <property type="entry name" value="Copper amine oxidase, domain N"/>
    <property type="match status" value="1"/>
</dbReference>
<sequence length="1375" mass="150826">MNRKWISVMLSLVMLAGVVFGFAPPKAQATEAAEPKVEVRLIDSQGNPLAGASVDYYDAGWKTFGTTDETGTASKALPDKSYTFHVNYEGTGLNLAQDTGVDPVVVFQTVNVKLQLKDSQGNPLGGGVASYYAAGWKTFGNVTDGEVAKELLPGNYTYHVDYEGTRLDKAQDTGVDPVVTFQTVNVKLQLKDSQGNPLSGGEASYYATGWKTFGSVNGGEASKELLPGNYTFHVDYEGTRMDKAQDTGVDPVVVFRTVNAKVRLTNQTGYPLSGGAVSYYATGWRTFGTTVSGEASKQLLPGSYTFAMNYGGKTTEKVGDLAADPTVVFQVNTSSSVVVAPKQSHMYDPIPQPPNERPRVLVNKSTLPALKARVTDAAFDDVWASINTKAQRNVDGNLPPRTGTAYTNVDPRTVEVMKANAVRYLIYGDEAAGQKAAKIAVNMANSVQYITDRSNSTTVFNVARDIGSLIFFESIAYDWCYDLMTEEQRTAIRQALGTWVRTGLEYPYPLDERQKVIIAGHANGEVHHSFKLAMGIALYDTNPEYYNDIADYLLNITMPGFNVFLDAEMPLEGQAYGDNRLKTIMMGNQLWKTIGIEPLTEKVGLALDRLIYTRRPDGHIMTEGDDFNTEYQQPWKRYVHGNITSMIAGSVYNNPRAQYEFLKQNTSQDELYYLLFFNPDAPAQSVYDTPLSRYFPAPYGSIVARTGWDEGRDSNAVVAVMNIGERTQSNHQHVDPGAFSLYYKGYLAIDSGMYSGVDPVTGKAMEYNSVHDLDYHKESTAHNVVQIGDATDLYVDRYPKSVEQWNTEAIYQRGKIISHAIGDDGMYPDYSYIKGELSAAYSTATPDHYTRSMAFLNFKDDEHPAAMLVYDNIDTPNAGTEKKWLLHTIGEPTVEGNRYTSVMTKQGYDGKLVTDTLLPKSDELNVQKIGGPGHEFEVNGVNKAIKASTPTNIAALEAGEWRLELSDKTPANRTQFLNAMQVMDASNGSVPQDVYYSETDDYAGARISDRVVFFAKGFDLTADHATVTFTGEANQTYKILVADLADGYWTAVKEGETASVKYKVIKEGNTLYFVGTPGTYVLQKADSSALPLAGKVASEPVERKIRVRIDGQGQSFGASSELAGDVAMIPMQDTLEALGLQVEWNETAQTATATKAGLTIELAAGSATATVNGESKTLDAPATMVDGRMLIPLGFITQSTGYKTAWDAENLVAEIYTLPPVEKLQYERKPLAPVTPIPIADLKEVQYQSFTATVNPDLVPKMFDNVQAIGSRWAGDIGANVVFDFGSQIQLERLDAAIYNGHTRSSRLMFSVSDDGENWTNVYGGDTVGDTSDFIPFNFPSLNCRYVRVAVFGSTDGTTFPEWVSISELKFFVKK</sequence>
<dbReference type="InterPro" id="IPR013783">
    <property type="entry name" value="Ig-like_fold"/>
</dbReference>
<dbReference type="Pfam" id="PF00754">
    <property type="entry name" value="F5_F8_type_C"/>
    <property type="match status" value="1"/>
</dbReference>
<keyword evidence="1" id="KW-0732">Signal</keyword>
<dbReference type="InterPro" id="IPR036582">
    <property type="entry name" value="Mao_N_sf"/>
</dbReference>
<dbReference type="Pfam" id="PF07833">
    <property type="entry name" value="Cu_amine_oxidN1"/>
    <property type="match status" value="1"/>
</dbReference>